<dbReference type="InterPro" id="IPR001602">
    <property type="entry name" value="UPF0047_YjbQ-like"/>
</dbReference>
<dbReference type="PIRSF" id="PIRSF004681">
    <property type="entry name" value="UCP004681"/>
    <property type="match status" value="1"/>
</dbReference>
<name>A0A412YHA7_BACFG</name>
<dbReference type="Proteomes" id="UP000286270">
    <property type="component" value="Unassembled WGS sequence"/>
</dbReference>
<sequence>MIFMATTFDIRLPHYPRGFHLITHDVLSLIPELPENGLLVVFIKHTSAGITINENADPDVRHDFNTFFNKLVLDGAPYFIHTEEGPDDMSAHIKASLIGTSVTIPIRNHRLNLGTWQGIYLCEFRDGGDRRKLSITILE</sequence>
<proteinExistence type="inferred from homology"/>
<dbReference type="Pfam" id="PF01894">
    <property type="entry name" value="YjbQ"/>
    <property type="match status" value="1"/>
</dbReference>
<dbReference type="SUPFAM" id="SSF111038">
    <property type="entry name" value="YjbQ-like"/>
    <property type="match status" value="1"/>
</dbReference>
<comment type="caution">
    <text evidence="2">The sequence shown here is derived from an EMBL/GenBank/DDBJ whole genome shotgun (WGS) entry which is preliminary data.</text>
</comment>
<dbReference type="NCBIfam" id="TIGR00149">
    <property type="entry name" value="TIGR00149_YjbQ"/>
    <property type="match status" value="1"/>
</dbReference>
<evidence type="ECO:0000256" key="1">
    <source>
        <dbReference type="ARBA" id="ARBA00005534"/>
    </source>
</evidence>
<evidence type="ECO:0000313" key="3">
    <source>
        <dbReference type="Proteomes" id="UP000286270"/>
    </source>
</evidence>
<gene>
    <name evidence="2" type="ORF">DWW08_07480</name>
</gene>
<organism evidence="2 3">
    <name type="scientific">Bacteroides fragilis</name>
    <dbReference type="NCBI Taxonomy" id="817"/>
    <lineage>
        <taxon>Bacteria</taxon>
        <taxon>Pseudomonadati</taxon>
        <taxon>Bacteroidota</taxon>
        <taxon>Bacteroidia</taxon>
        <taxon>Bacteroidales</taxon>
        <taxon>Bacteroidaceae</taxon>
        <taxon>Bacteroides</taxon>
    </lineage>
</organism>
<dbReference type="PANTHER" id="PTHR30615:SF8">
    <property type="entry name" value="UPF0047 PROTEIN C4A8.02C"/>
    <property type="match status" value="1"/>
</dbReference>
<evidence type="ECO:0000313" key="2">
    <source>
        <dbReference type="EMBL" id="RGV56787.1"/>
    </source>
</evidence>
<accession>A0A412YHA7</accession>
<dbReference type="InterPro" id="IPR035917">
    <property type="entry name" value="YjbQ-like_sf"/>
</dbReference>
<reference evidence="2 3" key="1">
    <citation type="submission" date="2018-08" db="EMBL/GenBank/DDBJ databases">
        <title>A genome reference for cultivated species of the human gut microbiota.</title>
        <authorList>
            <person name="Zou Y."/>
            <person name="Xue W."/>
            <person name="Luo G."/>
        </authorList>
    </citation>
    <scope>NUCLEOTIDE SEQUENCE [LARGE SCALE GENOMIC DNA]</scope>
    <source>
        <strain evidence="2 3">AF14-26</strain>
    </source>
</reference>
<dbReference type="EMBL" id="QRZH01000004">
    <property type="protein sequence ID" value="RGV56787.1"/>
    <property type="molecule type" value="Genomic_DNA"/>
</dbReference>
<dbReference type="AlphaFoldDB" id="A0A412YHA7"/>
<dbReference type="PANTHER" id="PTHR30615">
    <property type="entry name" value="UNCHARACTERIZED PROTEIN YJBQ-RELATED"/>
    <property type="match status" value="1"/>
</dbReference>
<dbReference type="Gene3D" id="2.60.120.460">
    <property type="entry name" value="YjbQ-like"/>
    <property type="match status" value="1"/>
</dbReference>
<comment type="similarity">
    <text evidence="1">Belongs to the UPF0047 family.</text>
</comment>
<protein>
    <submittedName>
        <fullName evidence="2">YjbQ family protein</fullName>
    </submittedName>
</protein>